<sequence length="182" mass="20076">MRADLGDLPLDLKQCIGIQEQRETLSRGFGANLRSGARGIDHPLGGTDGVPVTTPNSQCTTIGSRSSFCCWQVHKFRQTKSGGVLNEFQKGAKVAEARNTIVSSLGEDVVVQELQQTVVVDICDINLDTTKAKVALRSTMPCQSVKTNGLPSNPYRQRTKGPNWLLLCFLWLQRDPCYIKRI</sequence>
<proteinExistence type="predicted"/>
<evidence type="ECO:0000313" key="2">
    <source>
        <dbReference type="Proteomes" id="UP001239111"/>
    </source>
</evidence>
<comment type="caution">
    <text evidence="1">The sequence shown here is derived from an EMBL/GenBank/DDBJ whole genome shotgun (WGS) entry which is preliminary data.</text>
</comment>
<accession>A0ACC2PGI0</accession>
<name>A0ACC2PGI0_9HYME</name>
<evidence type="ECO:0000313" key="1">
    <source>
        <dbReference type="EMBL" id="KAJ8681694.1"/>
    </source>
</evidence>
<dbReference type="EMBL" id="CM056741">
    <property type="protein sequence ID" value="KAJ8681694.1"/>
    <property type="molecule type" value="Genomic_DNA"/>
</dbReference>
<dbReference type="Proteomes" id="UP001239111">
    <property type="component" value="Chromosome 1"/>
</dbReference>
<organism evidence="1 2">
    <name type="scientific">Eretmocerus hayati</name>
    <dbReference type="NCBI Taxonomy" id="131215"/>
    <lineage>
        <taxon>Eukaryota</taxon>
        <taxon>Metazoa</taxon>
        <taxon>Ecdysozoa</taxon>
        <taxon>Arthropoda</taxon>
        <taxon>Hexapoda</taxon>
        <taxon>Insecta</taxon>
        <taxon>Pterygota</taxon>
        <taxon>Neoptera</taxon>
        <taxon>Endopterygota</taxon>
        <taxon>Hymenoptera</taxon>
        <taxon>Apocrita</taxon>
        <taxon>Proctotrupomorpha</taxon>
        <taxon>Chalcidoidea</taxon>
        <taxon>Aphelinidae</taxon>
        <taxon>Aphelininae</taxon>
        <taxon>Eretmocerus</taxon>
    </lineage>
</organism>
<protein>
    <submittedName>
        <fullName evidence="1">Uncharacterized protein</fullName>
    </submittedName>
</protein>
<keyword evidence="2" id="KW-1185">Reference proteome</keyword>
<reference evidence="1" key="1">
    <citation type="submission" date="2023-04" db="EMBL/GenBank/DDBJ databases">
        <title>A chromosome-level genome assembly of the parasitoid wasp Eretmocerus hayati.</title>
        <authorList>
            <person name="Zhong Y."/>
            <person name="Liu S."/>
            <person name="Liu Y."/>
        </authorList>
    </citation>
    <scope>NUCLEOTIDE SEQUENCE</scope>
    <source>
        <strain evidence="1">ZJU_SS_LIU_2023</strain>
    </source>
</reference>
<gene>
    <name evidence="1" type="ORF">QAD02_017486</name>
</gene>